<dbReference type="PANTHER" id="PTHR34236">
    <property type="entry name" value="DIMETHYL SULFOXIDE REDUCTASE TRANSCRIPTIONAL ACTIVATOR"/>
    <property type="match status" value="1"/>
</dbReference>
<evidence type="ECO:0000313" key="6">
    <source>
        <dbReference type="Proteomes" id="UP001596547"/>
    </source>
</evidence>
<keyword evidence="2" id="KW-0804">Transcription</keyword>
<evidence type="ECO:0000313" key="5">
    <source>
        <dbReference type="EMBL" id="MFC7315366.1"/>
    </source>
</evidence>
<dbReference type="Pfam" id="PF15915">
    <property type="entry name" value="BAT"/>
    <property type="match status" value="1"/>
</dbReference>
<keyword evidence="6" id="KW-1185">Reference proteome</keyword>
<evidence type="ECO:0000256" key="1">
    <source>
        <dbReference type="ARBA" id="ARBA00023015"/>
    </source>
</evidence>
<proteinExistence type="predicted"/>
<dbReference type="InterPro" id="IPR007050">
    <property type="entry name" value="HTH_bacterioopsin"/>
</dbReference>
<dbReference type="InterPro" id="IPR031803">
    <property type="entry name" value="BAT_GAF/HTH-assoc"/>
</dbReference>
<sequence>MVSIGEFHLPLHDFPLGEAIASESDVRVDFERVVPTDDGVIPLFWAWDGGDFDEFATLVRRSPEIQSLTEIARIESGRLYRAAWVPDASGIVHALSEVDATLLSASGTADGWQFVLRFPDRSRVRELIEFCTDRGLALELKCVYTPRDRLEGTRYGLTDRERETLRSAYEQGYYDEPRGVTQTELARQFDVSQRAISRRLRRGIGRLLGSTVVATDEAETPLAASTERD</sequence>
<keyword evidence="1" id="KW-0805">Transcription regulation</keyword>
<dbReference type="AlphaFoldDB" id="A0ABD6A4W5"/>
<evidence type="ECO:0000259" key="4">
    <source>
        <dbReference type="Pfam" id="PF15915"/>
    </source>
</evidence>
<organism evidence="5 6">
    <name type="scientific">Halomarina halobia</name>
    <dbReference type="NCBI Taxonomy" id="3033386"/>
    <lineage>
        <taxon>Archaea</taxon>
        <taxon>Methanobacteriati</taxon>
        <taxon>Methanobacteriota</taxon>
        <taxon>Stenosarchaea group</taxon>
        <taxon>Halobacteria</taxon>
        <taxon>Halobacteriales</taxon>
        <taxon>Natronomonadaceae</taxon>
        <taxon>Halomarina</taxon>
    </lineage>
</organism>
<dbReference type="GeneID" id="79314328"/>
<reference evidence="5 6" key="1">
    <citation type="journal article" date="2019" name="Int. J. Syst. Evol. Microbiol.">
        <title>The Global Catalogue of Microorganisms (GCM) 10K type strain sequencing project: providing services to taxonomists for standard genome sequencing and annotation.</title>
        <authorList>
            <consortium name="The Broad Institute Genomics Platform"/>
            <consortium name="The Broad Institute Genome Sequencing Center for Infectious Disease"/>
            <person name="Wu L."/>
            <person name="Ma J."/>
        </authorList>
    </citation>
    <scope>NUCLEOTIDE SEQUENCE [LARGE SCALE GENOMIC DNA]</scope>
    <source>
        <strain evidence="5 6">PSR21</strain>
    </source>
</reference>
<comment type="caution">
    <text evidence="5">The sequence shown here is derived from an EMBL/GenBank/DDBJ whole genome shotgun (WGS) entry which is preliminary data.</text>
</comment>
<protein>
    <submittedName>
        <fullName evidence="5">Bacterio-opsin activator domain-containing protein</fullName>
    </submittedName>
</protein>
<dbReference type="Gene3D" id="1.10.10.10">
    <property type="entry name" value="Winged helix-like DNA-binding domain superfamily/Winged helix DNA-binding domain"/>
    <property type="match status" value="1"/>
</dbReference>
<dbReference type="Pfam" id="PF04967">
    <property type="entry name" value="HTH_10"/>
    <property type="match status" value="1"/>
</dbReference>
<dbReference type="Proteomes" id="UP001596547">
    <property type="component" value="Unassembled WGS sequence"/>
</dbReference>
<name>A0ABD6A4W5_9EURY</name>
<gene>
    <name evidence="5" type="ORF">ACFQPE_00955</name>
</gene>
<dbReference type="InterPro" id="IPR036388">
    <property type="entry name" value="WH-like_DNA-bd_sf"/>
</dbReference>
<dbReference type="PANTHER" id="PTHR34236:SF1">
    <property type="entry name" value="DIMETHYL SULFOXIDE REDUCTASE TRANSCRIPTIONAL ACTIVATOR"/>
    <property type="match status" value="1"/>
</dbReference>
<feature type="domain" description="Bacterioopsin transcriptional activator GAF and HTH associated" evidence="4">
    <location>
        <begin position="12"/>
        <end position="140"/>
    </location>
</feature>
<accession>A0ABD6A4W5</accession>
<dbReference type="RefSeq" id="WP_276304768.1">
    <property type="nucleotide sequence ID" value="NZ_CP119992.1"/>
</dbReference>
<evidence type="ECO:0000256" key="2">
    <source>
        <dbReference type="ARBA" id="ARBA00023163"/>
    </source>
</evidence>
<evidence type="ECO:0000259" key="3">
    <source>
        <dbReference type="Pfam" id="PF04967"/>
    </source>
</evidence>
<feature type="domain" description="HTH bat-type" evidence="3">
    <location>
        <begin position="157"/>
        <end position="208"/>
    </location>
</feature>
<dbReference type="EMBL" id="JBHTBF010000001">
    <property type="protein sequence ID" value="MFC7315366.1"/>
    <property type="molecule type" value="Genomic_DNA"/>
</dbReference>